<dbReference type="PANTHER" id="PTHR21231">
    <property type="entry name" value="XPA-BINDING PROTEIN 1-RELATED"/>
    <property type="match status" value="1"/>
</dbReference>
<gene>
    <name evidence="10" type="ORF">X943_002034</name>
</gene>
<accession>A0AAD9LH55</accession>
<reference evidence="10" key="1">
    <citation type="journal article" date="2014" name="Nucleic Acids Res.">
        <title>The evolutionary dynamics of variant antigen genes in Babesia reveal a history of genomic innovation underlying host-parasite interaction.</title>
        <authorList>
            <person name="Jackson A.P."/>
            <person name="Otto T.D."/>
            <person name="Darby A."/>
            <person name="Ramaprasad A."/>
            <person name="Xia D."/>
            <person name="Echaide I.E."/>
            <person name="Farber M."/>
            <person name="Gahlot S."/>
            <person name="Gamble J."/>
            <person name="Gupta D."/>
            <person name="Gupta Y."/>
            <person name="Jackson L."/>
            <person name="Malandrin L."/>
            <person name="Malas T.B."/>
            <person name="Moussa E."/>
            <person name="Nair M."/>
            <person name="Reid A.J."/>
            <person name="Sanders M."/>
            <person name="Sharma J."/>
            <person name="Tracey A."/>
            <person name="Quail M.A."/>
            <person name="Weir W."/>
            <person name="Wastling J.M."/>
            <person name="Hall N."/>
            <person name="Willadsen P."/>
            <person name="Lingelbach K."/>
            <person name="Shiels B."/>
            <person name="Tait A."/>
            <person name="Berriman M."/>
            <person name="Allred D.R."/>
            <person name="Pain A."/>
        </authorList>
    </citation>
    <scope>NUCLEOTIDE SEQUENCE</scope>
    <source>
        <strain evidence="10">1802A</strain>
    </source>
</reference>
<evidence type="ECO:0000256" key="5">
    <source>
        <dbReference type="ARBA" id="ARBA00023054"/>
    </source>
</evidence>
<dbReference type="PANTHER" id="PTHR21231:SF8">
    <property type="entry name" value="GPN-LOOP GTPASE 1"/>
    <property type="match status" value="1"/>
</dbReference>
<evidence type="ECO:0000256" key="4">
    <source>
        <dbReference type="ARBA" id="ARBA00022801"/>
    </source>
</evidence>
<evidence type="ECO:0000313" key="10">
    <source>
        <dbReference type="EMBL" id="KAK1936201.1"/>
    </source>
</evidence>
<keyword evidence="4 9" id="KW-0378">Hydrolase</keyword>
<evidence type="ECO:0000256" key="3">
    <source>
        <dbReference type="ARBA" id="ARBA00022741"/>
    </source>
</evidence>
<evidence type="ECO:0000256" key="7">
    <source>
        <dbReference type="ARBA" id="ARBA00023242"/>
    </source>
</evidence>
<name>A0AAD9LH55_BABDI</name>
<comment type="function">
    <text evidence="8 9">Small GTPase required for proper nuclear import of RNA polymerase II (RNAPII). May act at an RNAP assembly step prior to nuclear import.</text>
</comment>
<keyword evidence="11" id="KW-1185">Reference proteome</keyword>
<dbReference type="GO" id="GO:0005737">
    <property type="term" value="C:cytoplasm"/>
    <property type="evidence" value="ECO:0007669"/>
    <property type="project" value="UniProtKB-SubCell"/>
</dbReference>
<comment type="caution">
    <text evidence="10">The sequence shown here is derived from an EMBL/GenBank/DDBJ whole genome shotgun (WGS) entry which is preliminary data.</text>
</comment>
<dbReference type="SUPFAM" id="SSF52540">
    <property type="entry name" value="P-loop containing nucleoside triphosphate hydrolases"/>
    <property type="match status" value="1"/>
</dbReference>
<keyword evidence="7" id="KW-0539">Nucleus</keyword>
<evidence type="ECO:0000256" key="6">
    <source>
        <dbReference type="ARBA" id="ARBA00023134"/>
    </source>
</evidence>
<dbReference type="Proteomes" id="UP001195914">
    <property type="component" value="Unassembled WGS sequence"/>
</dbReference>
<dbReference type="GO" id="GO:0005634">
    <property type="term" value="C:nucleus"/>
    <property type="evidence" value="ECO:0007669"/>
    <property type="project" value="UniProtKB-SubCell"/>
</dbReference>
<evidence type="ECO:0000313" key="11">
    <source>
        <dbReference type="Proteomes" id="UP001195914"/>
    </source>
</evidence>
<dbReference type="AlphaFoldDB" id="A0AAD9LH55"/>
<dbReference type="EMBL" id="JAHBMH010000044">
    <property type="protein sequence ID" value="KAK1936201.1"/>
    <property type="molecule type" value="Genomic_DNA"/>
</dbReference>
<protein>
    <recommendedName>
        <fullName evidence="9">GPN-loop GTPase</fullName>
        <ecNumber evidence="9">3.6.5.-</ecNumber>
    </recommendedName>
</protein>
<organism evidence="10 11">
    <name type="scientific">Babesia divergens</name>
    <dbReference type="NCBI Taxonomy" id="32595"/>
    <lineage>
        <taxon>Eukaryota</taxon>
        <taxon>Sar</taxon>
        <taxon>Alveolata</taxon>
        <taxon>Apicomplexa</taxon>
        <taxon>Aconoidasida</taxon>
        <taxon>Piroplasmida</taxon>
        <taxon>Babesiidae</taxon>
        <taxon>Babesia</taxon>
    </lineage>
</organism>
<evidence type="ECO:0000256" key="8">
    <source>
        <dbReference type="ARBA" id="ARBA00055682"/>
    </source>
</evidence>
<dbReference type="GO" id="GO:0003924">
    <property type="term" value="F:GTPase activity"/>
    <property type="evidence" value="ECO:0007669"/>
    <property type="project" value="InterPro"/>
</dbReference>
<evidence type="ECO:0000256" key="9">
    <source>
        <dbReference type="RuleBase" id="RU365059"/>
    </source>
</evidence>
<keyword evidence="6 9" id="KW-0342">GTP-binding</keyword>
<dbReference type="CDD" id="cd17870">
    <property type="entry name" value="GPN1"/>
    <property type="match status" value="1"/>
</dbReference>
<evidence type="ECO:0000256" key="2">
    <source>
        <dbReference type="ARBA" id="ARBA00022490"/>
    </source>
</evidence>
<reference evidence="10" key="2">
    <citation type="submission" date="2021-05" db="EMBL/GenBank/DDBJ databases">
        <authorList>
            <person name="Pain A."/>
        </authorList>
    </citation>
    <scope>NUCLEOTIDE SEQUENCE</scope>
    <source>
        <strain evidence="10">1802A</strain>
    </source>
</reference>
<comment type="subcellular location">
    <subcellularLocation>
        <location evidence="9">Cytoplasm</location>
    </subcellularLocation>
    <subcellularLocation>
        <location evidence="9">Nucleus</location>
    </subcellularLocation>
</comment>
<keyword evidence="2 9" id="KW-0963">Cytoplasm</keyword>
<dbReference type="GO" id="GO:0005525">
    <property type="term" value="F:GTP binding"/>
    <property type="evidence" value="ECO:0007669"/>
    <property type="project" value="UniProtKB-KW"/>
</dbReference>
<keyword evidence="3 9" id="KW-0547">Nucleotide-binding</keyword>
<dbReference type="EC" id="3.6.5.-" evidence="9"/>
<comment type="subunit">
    <text evidence="9">Binds to RNA polymerase II.</text>
</comment>
<dbReference type="FunFam" id="3.40.50.300:FF:000888">
    <property type="entry name" value="GPN-loop GTPase 1"/>
    <property type="match status" value="1"/>
</dbReference>
<dbReference type="Gene3D" id="3.40.50.300">
    <property type="entry name" value="P-loop containing nucleotide triphosphate hydrolases"/>
    <property type="match status" value="1"/>
</dbReference>
<dbReference type="InterPro" id="IPR027417">
    <property type="entry name" value="P-loop_NTPase"/>
</dbReference>
<dbReference type="Pfam" id="PF03029">
    <property type="entry name" value="ATP_bind_1"/>
    <property type="match status" value="1"/>
</dbReference>
<dbReference type="InterPro" id="IPR004130">
    <property type="entry name" value="Gpn"/>
</dbReference>
<sequence>MDGIDTSSSILEHPVAAKGRNTLAIIVIGMAGSGKTSYVSRLISELKCAGKKVYSINLDPAVTKIPYTANIGILETHIRDSIKYRKIMTKYRLGPNGAIMTCLNLFVTRFDKVLEILDRRCDKLDYIVIDTPGQIEVFNWSASGTVILESLASSFPTMVNYVIDTTRSQLPVTFMANMVYACSVMYKSRLPFIACFNKIGMFVHHYCESAHADVDRFEKCIEWMNDYNAFYDAVMQDDSYMASFSRSCALMLNEFYSEIKCNGVSSMTGEGFEEHMRALEECREDYKSSYLPWLEDTRMRHCMEQMSRLSLAEGS</sequence>
<proteinExistence type="inferred from homology"/>
<evidence type="ECO:0000256" key="1">
    <source>
        <dbReference type="ARBA" id="ARBA00005290"/>
    </source>
</evidence>
<dbReference type="InterPro" id="IPR030230">
    <property type="entry name" value="Gpn1/Npa3/XAB1"/>
</dbReference>
<comment type="similarity">
    <text evidence="1 9">Belongs to the GPN-loop GTPase family.</text>
</comment>
<keyword evidence="5" id="KW-0175">Coiled coil</keyword>